<dbReference type="InterPro" id="IPR023606">
    <property type="entry name" value="CoA-Trfase_III_dom_1_sf"/>
</dbReference>
<evidence type="ECO:0000313" key="1">
    <source>
        <dbReference type="Proteomes" id="UP000504630"/>
    </source>
</evidence>
<protein>
    <submittedName>
        <fullName evidence="2">Succinate--hydroxymethylglutarate CoA-transferase-like</fullName>
    </submittedName>
</protein>
<sequence>MFVCLQVKHNDLMQEMNHPTAGHITVPGPAVRFSSFTPEEPTPPPLIGQHTVQVLRDNLSYSDDVIKALLLSGAVAQNQVS</sequence>
<name>A0A6J2PEN4_COTGO</name>
<evidence type="ECO:0000313" key="2">
    <source>
        <dbReference type="RefSeq" id="XP_029283726.1"/>
    </source>
</evidence>
<dbReference type="Gene3D" id="3.40.50.10540">
    <property type="entry name" value="Crotonobetainyl-coa:carnitine coa-transferase, domain 1"/>
    <property type="match status" value="1"/>
</dbReference>
<dbReference type="GeneID" id="115005897"/>
<dbReference type="AlphaFoldDB" id="A0A6J2PEN4"/>
<dbReference type="OrthoDB" id="5863171at2759"/>
<dbReference type="InterPro" id="IPR050483">
    <property type="entry name" value="CoA-transferase_III_domain"/>
</dbReference>
<dbReference type="SUPFAM" id="SSF89796">
    <property type="entry name" value="CoA-transferase family III (CaiB/BaiF)"/>
    <property type="match status" value="1"/>
</dbReference>
<dbReference type="GO" id="GO:0047369">
    <property type="term" value="F:succinate-hydroxymethylglutarate CoA-transferase activity"/>
    <property type="evidence" value="ECO:0007669"/>
    <property type="project" value="TreeGrafter"/>
</dbReference>
<reference evidence="2" key="1">
    <citation type="submission" date="2025-08" db="UniProtKB">
        <authorList>
            <consortium name="RefSeq"/>
        </authorList>
    </citation>
    <scope>IDENTIFICATION</scope>
</reference>
<dbReference type="RefSeq" id="XP_029283726.1">
    <property type="nucleotide sequence ID" value="XM_029427866.1"/>
</dbReference>
<organism evidence="1 2">
    <name type="scientific">Cottoperca gobio</name>
    <name type="common">Frogmouth</name>
    <name type="synonym">Aphritis gobio</name>
    <dbReference type="NCBI Taxonomy" id="56716"/>
    <lineage>
        <taxon>Eukaryota</taxon>
        <taxon>Metazoa</taxon>
        <taxon>Chordata</taxon>
        <taxon>Craniata</taxon>
        <taxon>Vertebrata</taxon>
        <taxon>Euteleostomi</taxon>
        <taxon>Actinopterygii</taxon>
        <taxon>Neopterygii</taxon>
        <taxon>Teleostei</taxon>
        <taxon>Neoteleostei</taxon>
        <taxon>Acanthomorphata</taxon>
        <taxon>Eupercaria</taxon>
        <taxon>Perciformes</taxon>
        <taxon>Notothenioidei</taxon>
        <taxon>Bovichtidae</taxon>
        <taxon>Cottoperca</taxon>
    </lineage>
</organism>
<dbReference type="GO" id="GO:0005739">
    <property type="term" value="C:mitochondrion"/>
    <property type="evidence" value="ECO:0007669"/>
    <property type="project" value="TreeGrafter"/>
</dbReference>
<dbReference type="Proteomes" id="UP000504630">
    <property type="component" value="Unplaced"/>
</dbReference>
<accession>A0A6J2PEN4</accession>
<keyword evidence="1" id="KW-1185">Reference proteome</keyword>
<gene>
    <name evidence="2" type="primary">LOC115005897</name>
</gene>
<proteinExistence type="predicted"/>
<dbReference type="KEGG" id="cgob:115005897"/>
<dbReference type="PANTHER" id="PTHR48207">
    <property type="entry name" value="SUCCINATE--HYDROXYMETHYLGLUTARATE COA-TRANSFERASE"/>
    <property type="match status" value="1"/>
</dbReference>
<dbReference type="InParanoid" id="A0A6J2PEN4"/>
<dbReference type="PANTHER" id="PTHR48207:SF3">
    <property type="entry name" value="SUCCINATE--HYDROXYMETHYLGLUTARATE COA-TRANSFERASE"/>
    <property type="match status" value="1"/>
</dbReference>